<sequence length="59" mass="6666">MPHYIIFDSSSPLMFLGCDTNIASAERLLLRKKGRITYPEVPSNQTTGSKVGRDVRRIQ</sequence>
<accession>A0A1B7MDH0</accession>
<evidence type="ECO:0000256" key="1">
    <source>
        <dbReference type="SAM" id="MobiDB-lite"/>
    </source>
</evidence>
<dbReference type="EMBL" id="KV450120">
    <property type="protein sequence ID" value="OAX30653.1"/>
    <property type="molecule type" value="Genomic_DNA"/>
</dbReference>
<reference evidence="2 3" key="1">
    <citation type="submission" date="2016-06" db="EMBL/GenBank/DDBJ databases">
        <title>Comparative genomics of the ectomycorrhizal sister species Rhizopogon vinicolor and Rhizopogon vesiculosus (Basidiomycota: Boletales) reveals a divergence of the mating type B locus.</title>
        <authorList>
            <consortium name="DOE Joint Genome Institute"/>
            <person name="Mujic A.B."/>
            <person name="Kuo A."/>
            <person name="Tritt A."/>
            <person name="Lipzen A."/>
            <person name="Chen C."/>
            <person name="Johnson J."/>
            <person name="Sharma A."/>
            <person name="Barry K."/>
            <person name="Grigoriev I.V."/>
            <person name="Spatafora J.W."/>
        </authorList>
    </citation>
    <scope>NUCLEOTIDE SEQUENCE [LARGE SCALE GENOMIC DNA]</scope>
    <source>
        <strain evidence="2 3">AM-OR11-026</strain>
    </source>
</reference>
<evidence type="ECO:0000313" key="2">
    <source>
        <dbReference type="EMBL" id="OAX30653.1"/>
    </source>
</evidence>
<proteinExistence type="predicted"/>
<dbReference type="Proteomes" id="UP000092154">
    <property type="component" value="Unassembled WGS sequence"/>
</dbReference>
<gene>
    <name evidence="2" type="ORF">K503DRAFT_806923</name>
</gene>
<dbReference type="InParanoid" id="A0A1B7MDH0"/>
<dbReference type="AlphaFoldDB" id="A0A1B7MDH0"/>
<name>A0A1B7MDH0_9AGAM</name>
<organism evidence="2 3">
    <name type="scientific">Rhizopogon vinicolor AM-OR11-026</name>
    <dbReference type="NCBI Taxonomy" id="1314800"/>
    <lineage>
        <taxon>Eukaryota</taxon>
        <taxon>Fungi</taxon>
        <taxon>Dikarya</taxon>
        <taxon>Basidiomycota</taxon>
        <taxon>Agaricomycotina</taxon>
        <taxon>Agaricomycetes</taxon>
        <taxon>Agaricomycetidae</taxon>
        <taxon>Boletales</taxon>
        <taxon>Suillineae</taxon>
        <taxon>Rhizopogonaceae</taxon>
        <taxon>Rhizopogon</taxon>
    </lineage>
</organism>
<protein>
    <submittedName>
        <fullName evidence="2">Uncharacterized protein</fullName>
    </submittedName>
</protein>
<keyword evidence="3" id="KW-1185">Reference proteome</keyword>
<feature type="region of interest" description="Disordered" evidence="1">
    <location>
        <begin position="39"/>
        <end position="59"/>
    </location>
</feature>
<evidence type="ECO:0000313" key="3">
    <source>
        <dbReference type="Proteomes" id="UP000092154"/>
    </source>
</evidence>